<organism evidence="3 4">
    <name type="scientific">Falsiporphyromonas endometrii</name>
    <dbReference type="NCBI Taxonomy" id="1387297"/>
    <lineage>
        <taxon>Bacteria</taxon>
        <taxon>Pseudomonadati</taxon>
        <taxon>Bacteroidota</taxon>
        <taxon>Bacteroidia</taxon>
        <taxon>Bacteroidales</taxon>
        <taxon>Porphyromonadaceae</taxon>
        <taxon>Falsiporphyromonas</taxon>
    </lineage>
</organism>
<reference evidence="4" key="1">
    <citation type="journal article" date="2019" name="Int. J. Syst. Evol. Microbiol.">
        <title>The Global Catalogue of Microorganisms (GCM) 10K type strain sequencing project: providing services to taxonomists for standard genome sequencing and annotation.</title>
        <authorList>
            <consortium name="The Broad Institute Genomics Platform"/>
            <consortium name="The Broad Institute Genome Sequencing Center for Infectious Disease"/>
            <person name="Wu L."/>
            <person name="Ma J."/>
        </authorList>
    </citation>
    <scope>NUCLEOTIDE SEQUENCE [LARGE SCALE GENOMIC DNA]</scope>
    <source>
        <strain evidence="4">CGMCC 4.7357</strain>
    </source>
</reference>
<dbReference type="Gene3D" id="1.25.40.10">
    <property type="entry name" value="Tetratricopeptide repeat domain"/>
    <property type="match status" value="1"/>
</dbReference>
<feature type="signal peptide" evidence="2">
    <location>
        <begin position="1"/>
        <end position="22"/>
    </location>
</feature>
<accession>A0ABV9K826</accession>
<keyword evidence="4" id="KW-1185">Reference proteome</keyword>
<dbReference type="EMBL" id="JBHSGO010000173">
    <property type="protein sequence ID" value="MFC4666099.1"/>
    <property type="molecule type" value="Genomic_DNA"/>
</dbReference>
<dbReference type="PROSITE" id="PS50005">
    <property type="entry name" value="TPR"/>
    <property type="match status" value="1"/>
</dbReference>
<feature type="chain" id="PRO_5047381926" evidence="2">
    <location>
        <begin position="23"/>
        <end position="454"/>
    </location>
</feature>
<name>A0ABV9K826_9PORP</name>
<protein>
    <submittedName>
        <fullName evidence="3">Tetratricopeptide repeat protein</fullName>
    </submittedName>
</protein>
<dbReference type="InterPro" id="IPR011990">
    <property type="entry name" value="TPR-like_helical_dom_sf"/>
</dbReference>
<dbReference type="InterPro" id="IPR019734">
    <property type="entry name" value="TPR_rpt"/>
</dbReference>
<dbReference type="RefSeq" id="WP_380078836.1">
    <property type="nucleotide sequence ID" value="NZ_JBHSGO010000173.1"/>
</dbReference>
<gene>
    <name evidence="3" type="ORF">ACFO3G_05735</name>
</gene>
<proteinExistence type="predicted"/>
<evidence type="ECO:0000256" key="1">
    <source>
        <dbReference type="PROSITE-ProRule" id="PRU00339"/>
    </source>
</evidence>
<dbReference type="SUPFAM" id="SSF48452">
    <property type="entry name" value="TPR-like"/>
    <property type="match status" value="1"/>
</dbReference>
<evidence type="ECO:0000256" key="2">
    <source>
        <dbReference type="SAM" id="SignalP"/>
    </source>
</evidence>
<feature type="repeat" description="TPR" evidence="1">
    <location>
        <begin position="328"/>
        <end position="361"/>
    </location>
</feature>
<dbReference type="SMART" id="SM00028">
    <property type="entry name" value="TPR"/>
    <property type="match status" value="2"/>
</dbReference>
<keyword evidence="2" id="KW-0732">Signal</keyword>
<sequence length="454" mass="50833">MKGINVILTAALTFVAGMSASAQTGAATGTRYGKGDDSVRCVQNISLFTSYYKGNDFKSAAKFWKDAYAECPASTKNIYIYGINMIKMQLQQEKDPKKRQELLDKLMKLYDDRAKYFGDDPKYGLDFIATNRIADYMSLVPQDKYDYTKIYDWCKPAIEAYKGDANPQTIYYFVFASLNKAIKDKNWHEQYIKDFMFGNDALDKQIEQAGDDSAHIKLISSLKDPMDDLFARSGLADCNMMEKIYGPKLEENKDNVDFLSGMLTMMRMTGCETSQTYTKGSRYLFNIKPTAEAAMGLAKEALDQRRTSEAIQLLQQAISLAKSAKMRASCNYTIGVINMNSHNYGAAKGYFNKAIQEDPSMGEAMLCIGQMIASSASSFFPDDKLKQRCVYWLAIEKLQRAKSMDPGIAGKANSLIATYSKYLPSAADIFMHPDLDKGKSLFVGGWVGESVTIR</sequence>
<evidence type="ECO:0000313" key="3">
    <source>
        <dbReference type="EMBL" id="MFC4666099.1"/>
    </source>
</evidence>
<dbReference type="Proteomes" id="UP001596020">
    <property type="component" value="Unassembled WGS sequence"/>
</dbReference>
<comment type="caution">
    <text evidence="3">The sequence shown here is derived from an EMBL/GenBank/DDBJ whole genome shotgun (WGS) entry which is preliminary data.</text>
</comment>
<evidence type="ECO:0000313" key="4">
    <source>
        <dbReference type="Proteomes" id="UP001596020"/>
    </source>
</evidence>
<keyword evidence="1" id="KW-0802">TPR repeat</keyword>